<reference evidence="12" key="1">
    <citation type="submission" date="2022-07" db="EMBL/GenBank/DDBJ databases">
        <title>Enhanced cultured diversity of the mouse gut microbiota enables custom-made synthetic communities.</title>
        <authorList>
            <person name="Afrizal A."/>
        </authorList>
    </citation>
    <scope>NUCLEOTIDE SEQUENCE</scope>
    <source>
        <strain evidence="12">DSM 28593</strain>
    </source>
</reference>
<dbReference type="InterPro" id="IPR036388">
    <property type="entry name" value="WH-like_DNA-bd_sf"/>
</dbReference>
<dbReference type="GO" id="GO:0006355">
    <property type="term" value="P:regulation of DNA-templated transcription"/>
    <property type="evidence" value="ECO:0007669"/>
    <property type="project" value="InterPro"/>
</dbReference>
<dbReference type="Gene3D" id="1.10.10.10">
    <property type="entry name" value="Winged helix-like DNA-binding domain superfamily/Winged helix DNA-binding domain"/>
    <property type="match status" value="1"/>
</dbReference>
<evidence type="ECO:0000256" key="3">
    <source>
        <dbReference type="ARBA" id="ARBA00023012"/>
    </source>
</evidence>
<comment type="caution">
    <text evidence="12">The sequence shown here is derived from an EMBL/GenBank/DDBJ whole genome shotgun (WGS) entry which is preliminary data.</text>
</comment>
<dbReference type="AlphaFoldDB" id="A0AAE3L3Z9"/>
<feature type="domain" description="OmpR/PhoB-type" evidence="11">
    <location>
        <begin position="128"/>
        <end position="227"/>
    </location>
</feature>
<evidence type="ECO:0000256" key="5">
    <source>
        <dbReference type="ARBA" id="ARBA00023125"/>
    </source>
</evidence>
<dbReference type="InterPro" id="IPR001789">
    <property type="entry name" value="Sig_transdc_resp-reg_receiver"/>
</dbReference>
<dbReference type="PROSITE" id="PS50110">
    <property type="entry name" value="RESPONSE_REGULATORY"/>
    <property type="match status" value="1"/>
</dbReference>
<comment type="function">
    <text evidence="7">May play the central regulatory role in sporulation. It may be an element of the effector pathway responsible for the activation of sporulation genes in response to nutritional stress. Spo0A may act in concert with spo0H (a sigma factor) to control the expression of some genes that are critical to the sporulation process.</text>
</comment>
<feature type="domain" description="Response regulatory" evidence="10">
    <location>
        <begin position="4"/>
        <end position="117"/>
    </location>
</feature>
<dbReference type="PROSITE" id="PS51755">
    <property type="entry name" value="OMPR_PHOB"/>
    <property type="match status" value="1"/>
</dbReference>
<keyword evidence="13" id="KW-1185">Reference proteome</keyword>
<dbReference type="InterPro" id="IPR001867">
    <property type="entry name" value="OmpR/PhoB-type_DNA-bd"/>
</dbReference>
<dbReference type="Gene3D" id="3.40.50.2300">
    <property type="match status" value="1"/>
</dbReference>
<keyword evidence="5 9" id="KW-0238">DNA-binding</keyword>
<evidence type="ECO:0000256" key="1">
    <source>
        <dbReference type="ARBA" id="ARBA00018672"/>
    </source>
</evidence>
<evidence type="ECO:0000259" key="11">
    <source>
        <dbReference type="PROSITE" id="PS51755"/>
    </source>
</evidence>
<feature type="modified residue" description="4-aspartylphosphate" evidence="8">
    <location>
        <position position="53"/>
    </location>
</feature>
<dbReference type="GO" id="GO:0032993">
    <property type="term" value="C:protein-DNA complex"/>
    <property type="evidence" value="ECO:0007669"/>
    <property type="project" value="TreeGrafter"/>
</dbReference>
<keyword evidence="3" id="KW-0902">Two-component regulatory system</keyword>
<name>A0AAE3L3Z9_9FIRM</name>
<keyword evidence="4" id="KW-0805">Transcription regulation</keyword>
<dbReference type="SUPFAM" id="SSF52172">
    <property type="entry name" value="CheY-like"/>
    <property type="match status" value="1"/>
</dbReference>
<dbReference type="SUPFAM" id="SSF46894">
    <property type="entry name" value="C-terminal effector domain of the bipartite response regulators"/>
    <property type="match status" value="1"/>
</dbReference>
<evidence type="ECO:0000259" key="10">
    <source>
        <dbReference type="PROSITE" id="PS50110"/>
    </source>
</evidence>
<evidence type="ECO:0000256" key="9">
    <source>
        <dbReference type="PROSITE-ProRule" id="PRU01091"/>
    </source>
</evidence>
<dbReference type="Pfam" id="PF00486">
    <property type="entry name" value="Trans_reg_C"/>
    <property type="match status" value="1"/>
</dbReference>
<evidence type="ECO:0000256" key="8">
    <source>
        <dbReference type="PROSITE-ProRule" id="PRU00169"/>
    </source>
</evidence>
<dbReference type="InterPro" id="IPR016032">
    <property type="entry name" value="Sig_transdc_resp-reg_C-effctor"/>
</dbReference>
<dbReference type="GO" id="GO:0000156">
    <property type="term" value="F:phosphorelay response regulator activity"/>
    <property type="evidence" value="ECO:0007669"/>
    <property type="project" value="TreeGrafter"/>
</dbReference>
<dbReference type="CDD" id="cd00383">
    <property type="entry name" value="trans_reg_C"/>
    <property type="match status" value="1"/>
</dbReference>
<evidence type="ECO:0000256" key="6">
    <source>
        <dbReference type="ARBA" id="ARBA00023163"/>
    </source>
</evidence>
<dbReference type="PANTHER" id="PTHR48111:SF40">
    <property type="entry name" value="PHOSPHATE REGULON TRANSCRIPTIONAL REGULATORY PROTEIN PHOB"/>
    <property type="match status" value="1"/>
</dbReference>
<protein>
    <recommendedName>
        <fullName evidence="1">Stage 0 sporulation protein A homolog</fullName>
    </recommendedName>
</protein>
<evidence type="ECO:0000256" key="4">
    <source>
        <dbReference type="ARBA" id="ARBA00023015"/>
    </source>
</evidence>
<dbReference type="InterPro" id="IPR011006">
    <property type="entry name" value="CheY-like_superfamily"/>
</dbReference>
<dbReference type="EMBL" id="JANKAS010000007">
    <property type="protein sequence ID" value="MCR1899163.1"/>
    <property type="molecule type" value="Genomic_DNA"/>
</dbReference>
<dbReference type="PANTHER" id="PTHR48111">
    <property type="entry name" value="REGULATOR OF RPOS"/>
    <property type="match status" value="1"/>
</dbReference>
<evidence type="ECO:0000313" key="12">
    <source>
        <dbReference type="EMBL" id="MCR1899163.1"/>
    </source>
</evidence>
<evidence type="ECO:0000313" key="13">
    <source>
        <dbReference type="Proteomes" id="UP001205748"/>
    </source>
</evidence>
<dbReference type="SMART" id="SM00448">
    <property type="entry name" value="REC"/>
    <property type="match status" value="1"/>
</dbReference>
<proteinExistence type="predicted"/>
<dbReference type="Pfam" id="PF00072">
    <property type="entry name" value="Response_reg"/>
    <property type="match status" value="1"/>
</dbReference>
<feature type="DNA-binding region" description="OmpR/PhoB-type" evidence="9">
    <location>
        <begin position="128"/>
        <end position="227"/>
    </location>
</feature>
<dbReference type="GO" id="GO:0005829">
    <property type="term" value="C:cytosol"/>
    <property type="evidence" value="ECO:0007669"/>
    <property type="project" value="TreeGrafter"/>
</dbReference>
<dbReference type="SMART" id="SM00862">
    <property type="entry name" value="Trans_reg_C"/>
    <property type="match status" value="1"/>
</dbReference>
<dbReference type="GO" id="GO:0000976">
    <property type="term" value="F:transcription cis-regulatory region binding"/>
    <property type="evidence" value="ECO:0007669"/>
    <property type="project" value="TreeGrafter"/>
</dbReference>
<sequence length="228" mass="26348">MNEKVLVVDDEQAICDLIKLDLEFEGYNVETAYDGREALEKVESFQPELIILDVMLPYMSGYELCRKINDKHNIPIILLTAKTDIVDKVLGLELGADDYMTKPFDNRELLARVKALIRRSAQAIPTSSDTIENGDLRIIPKERKVSIGEEEIHLTPKEYDLLYLLAQHPEQVFPREALLERIWGYDYFGDTRTVDMHVQRIRKKIGDLSSNPKYLQTVFGVGYKMRRV</sequence>
<dbReference type="FunFam" id="3.40.50.2300:FF:000001">
    <property type="entry name" value="DNA-binding response regulator PhoB"/>
    <property type="match status" value="1"/>
</dbReference>
<keyword evidence="6" id="KW-0804">Transcription</keyword>
<dbReference type="Gene3D" id="6.10.250.690">
    <property type="match status" value="1"/>
</dbReference>
<dbReference type="Proteomes" id="UP001205748">
    <property type="component" value="Unassembled WGS sequence"/>
</dbReference>
<organism evidence="12 13">
    <name type="scientific">Irregularibacter muris</name>
    <dbReference type="NCBI Taxonomy" id="1796619"/>
    <lineage>
        <taxon>Bacteria</taxon>
        <taxon>Bacillati</taxon>
        <taxon>Bacillota</taxon>
        <taxon>Clostridia</taxon>
        <taxon>Eubacteriales</taxon>
        <taxon>Eubacteriaceae</taxon>
        <taxon>Irregularibacter</taxon>
    </lineage>
</organism>
<evidence type="ECO:0000256" key="2">
    <source>
        <dbReference type="ARBA" id="ARBA00022553"/>
    </source>
</evidence>
<gene>
    <name evidence="12" type="ORF">NSA47_09220</name>
</gene>
<dbReference type="FunFam" id="1.10.10.10:FF:000018">
    <property type="entry name" value="DNA-binding response regulator ResD"/>
    <property type="match status" value="1"/>
</dbReference>
<dbReference type="RefSeq" id="WP_257531229.1">
    <property type="nucleotide sequence ID" value="NZ_JANKAS010000007.1"/>
</dbReference>
<accession>A0AAE3L3Z9</accession>
<dbReference type="InterPro" id="IPR039420">
    <property type="entry name" value="WalR-like"/>
</dbReference>
<evidence type="ECO:0000256" key="7">
    <source>
        <dbReference type="ARBA" id="ARBA00024867"/>
    </source>
</evidence>
<keyword evidence="2 8" id="KW-0597">Phosphoprotein</keyword>